<sequence>MLVYKLARLLLAALTPEVTLAECLWTAGSVILSLLWGRGPPWRLGER</sequence>
<evidence type="ECO:0000313" key="2">
    <source>
        <dbReference type="Proteomes" id="UP000325286"/>
    </source>
</evidence>
<dbReference type="RefSeq" id="WP_157609864.1">
    <property type="nucleotide sequence ID" value="NZ_CP042914.1"/>
</dbReference>
<proteinExistence type="predicted"/>
<name>A0A5B9R4R1_9BACT</name>
<dbReference type="EMBL" id="CP042914">
    <property type="protein sequence ID" value="QEG41213.1"/>
    <property type="molecule type" value="Genomic_DNA"/>
</dbReference>
<reference evidence="1 2" key="1">
    <citation type="submission" date="2019-08" db="EMBL/GenBank/DDBJ databases">
        <title>Deep-cultivation of Planctomycetes and their phenomic and genomic characterization uncovers novel biology.</title>
        <authorList>
            <person name="Wiegand S."/>
            <person name="Jogler M."/>
            <person name="Boedeker C."/>
            <person name="Pinto D."/>
            <person name="Vollmers J."/>
            <person name="Rivas-Marin E."/>
            <person name="Kohn T."/>
            <person name="Peeters S.H."/>
            <person name="Heuer A."/>
            <person name="Rast P."/>
            <person name="Oberbeckmann S."/>
            <person name="Bunk B."/>
            <person name="Jeske O."/>
            <person name="Meyerdierks A."/>
            <person name="Storesund J.E."/>
            <person name="Kallscheuer N."/>
            <person name="Luecker S."/>
            <person name="Lage O.M."/>
            <person name="Pohl T."/>
            <person name="Merkel B.J."/>
            <person name="Hornburger P."/>
            <person name="Mueller R.-W."/>
            <person name="Bruemmer F."/>
            <person name="Labrenz M."/>
            <person name="Spormann A.M."/>
            <person name="Op den Camp H."/>
            <person name="Overmann J."/>
            <person name="Amann R."/>
            <person name="Jetten M.S.M."/>
            <person name="Mascher T."/>
            <person name="Medema M.H."/>
            <person name="Devos D.P."/>
            <person name="Kaster A.-K."/>
            <person name="Ovreas L."/>
            <person name="Rohde M."/>
            <person name="Galperin M.Y."/>
            <person name="Jogler C."/>
        </authorList>
    </citation>
    <scope>NUCLEOTIDE SEQUENCE [LARGE SCALE GENOMIC DNA]</scope>
    <source>
        <strain evidence="1 2">UC8</strain>
    </source>
</reference>
<organism evidence="1 2">
    <name type="scientific">Roseimaritima ulvae</name>
    <dbReference type="NCBI Taxonomy" id="980254"/>
    <lineage>
        <taxon>Bacteria</taxon>
        <taxon>Pseudomonadati</taxon>
        <taxon>Planctomycetota</taxon>
        <taxon>Planctomycetia</taxon>
        <taxon>Pirellulales</taxon>
        <taxon>Pirellulaceae</taxon>
        <taxon>Roseimaritima</taxon>
    </lineage>
</organism>
<dbReference type="Proteomes" id="UP000325286">
    <property type="component" value="Chromosome"/>
</dbReference>
<accession>A0A5B9R4R1</accession>
<dbReference type="KEGG" id="rul:UC8_32320"/>
<gene>
    <name evidence="1" type="ORF">UC8_32320</name>
</gene>
<evidence type="ECO:0000313" key="1">
    <source>
        <dbReference type="EMBL" id="QEG41213.1"/>
    </source>
</evidence>
<dbReference type="AlphaFoldDB" id="A0A5B9R4R1"/>
<keyword evidence="2" id="KW-1185">Reference proteome</keyword>
<protein>
    <submittedName>
        <fullName evidence="1">Uncharacterized protein</fullName>
    </submittedName>
</protein>